<dbReference type="GO" id="GO:0031241">
    <property type="term" value="C:periplasmic side of cell outer membrane"/>
    <property type="evidence" value="ECO:0007669"/>
    <property type="project" value="TreeGrafter"/>
</dbReference>
<dbReference type="PANTHER" id="PTHR38038">
    <property type="entry name" value="PENICILLIN-BINDING PROTEIN ACTIVATOR LPOA"/>
    <property type="match status" value="1"/>
</dbReference>
<dbReference type="Proteomes" id="UP000253872">
    <property type="component" value="Unassembled WGS sequence"/>
</dbReference>
<dbReference type="Gene3D" id="1.25.40.650">
    <property type="match status" value="1"/>
</dbReference>
<evidence type="ECO:0000256" key="7">
    <source>
        <dbReference type="ARBA" id="ARBA00023288"/>
    </source>
</evidence>
<proteinExistence type="predicted"/>
<evidence type="ECO:0000313" key="9">
    <source>
        <dbReference type="EMBL" id="RDE70592.1"/>
    </source>
</evidence>
<gene>
    <name evidence="9" type="ORF">DPV93_08680</name>
</gene>
<dbReference type="SUPFAM" id="SSF53822">
    <property type="entry name" value="Periplasmic binding protein-like I"/>
    <property type="match status" value="1"/>
</dbReference>
<evidence type="ECO:0000256" key="3">
    <source>
        <dbReference type="ARBA" id="ARBA00022984"/>
    </source>
</evidence>
<reference evidence="9 10" key="1">
    <citation type="submission" date="2018-05" db="EMBL/GenBank/DDBJ databases">
        <title>Draft Genome Sequences for a Diverse set of 7 Haemophilus Species.</title>
        <authorList>
            <person name="Nichols M."/>
            <person name="Topaz N."/>
            <person name="Wang X."/>
            <person name="Wang X."/>
            <person name="Boxrud D."/>
        </authorList>
    </citation>
    <scope>NUCLEOTIDE SEQUENCE [LARGE SCALE GENOMIC DNA]</scope>
    <source>
        <strain evidence="9 10">C2002001239</strain>
    </source>
</reference>
<dbReference type="RefSeq" id="WP_111403706.1">
    <property type="nucleotide sequence ID" value="NZ_QEPN01000007.1"/>
</dbReference>
<name>A0A369YB92_9PAST</name>
<feature type="signal peptide" evidence="8">
    <location>
        <begin position="1"/>
        <end position="26"/>
    </location>
</feature>
<dbReference type="Gene3D" id="3.40.50.2300">
    <property type="match status" value="2"/>
</dbReference>
<evidence type="ECO:0000313" key="10">
    <source>
        <dbReference type="Proteomes" id="UP000253872"/>
    </source>
</evidence>
<dbReference type="STRING" id="1035839.GCA_000238795_00854"/>
<dbReference type="CDD" id="cd06339">
    <property type="entry name" value="PBP1_YraM_LppC_lipoprotein-like"/>
    <property type="match status" value="1"/>
</dbReference>
<evidence type="ECO:0000256" key="4">
    <source>
        <dbReference type="ARBA" id="ARBA00023136"/>
    </source>
</evidence>
<dbReference type="Gene3D" id="1.25.40.10">
    <property type="entry name" value="Tetratricopeptide repeat domain"/>
    <property type="match status" value="1"/>
</dbReference>
<dbReference type="PANTHER" id="PTHR38038:SF1">
    <property type="entry name" value="PENICILLIN-BINDING PROTEIN ACTIVATOR LPOA"/>
    <property type="match status" value="1"/>
</dbReference>
<keyword evidence="6" id="KW-0998">Cell outer membrane</keyword>
<keyword evidence="1 8" id="KW-0732">Signal</keyword>
<dbReference type="PROSITE" id="PS51257">
    <property type="entry name" value="PROKAR_LIPOPROTEIN"/>
    <property type="match status" value="1"/>
</dbReference>
<dbReference type="InterPro" id="IPR007443">
    <property type="entry name" value="LpoA"/>
</dbReference>
<dbReference type="GO" id="GO:0030234">
    <property type="term" value="F:enzyme regulator activity"/>
    <property type="evidence" value="ECO:0007669"/>
    <property type="project" value="TreeGrafter"/>
</dbReference>
<keyword evidence="4" id="KW-0472">Membrane</keyword>
<dbReference type="EMBL" id="QEPN01000007">
    <property type="protein sequence ID" value="RDE70592.1"/>
    <property type="molecule type" value="Genomic_DNA"/>
</dbReference>
<protein>
    <submittedName>
        <fullName evidence="9">Penicillin-binding protein activator</fullName>
    </submittedName>
</protein>
<dbReference type="InterPro" id="IPR011990">
    <property type="entry name" value="TPR-like_helical_dom_sf"/>
</dbReference>
<dbReference type="Pfam" id="PF04348">
    <property type="entry name" value="LppC"/>
    <property type="match status" value="1"/>
</dbReference>
<comment type="caution">
    <text evidence="9">The sequence shown here is derived from an EMBL/GenBank/DDBJ whole genome shotgun (WGS) entry which is preliminary data.</text>
</comment>
<feature type="chain" id="PRO_5016754285" evidence="8">
    <location>
        <begin position="27"/>
        <end position="580"/>
    </location>
</feature>
<keyword evidence="2" id="KW-0133">Cell shape</keyword>
<dbReference type="GO" id="GO:0009252">
    <property type="term" value="P:peptidoglycan biosynthetic process"/>
    <property type="evidence" value="ECO:0007669"/>
    <property type="project" value="UniProtKB-KW"/>
</dbReference>
<evidence type="ECO:0000256" key="2">
    <source>
        <dbReference type="ARBA" id="ARBA00022960"/>
    </source>
</evidence>
<evidence type="ECO:0000256" key="5">
    <source>
        <dbReference type="ARBA" id="ARBA00023139"/>
    </source>
</evidence>
<dbReference type="GO" id="GO:0008360">
    <property type="term" value="P:regulation of cell shape"/>
    <property type="evidence" value="ECO:0007669"/>
    <property type="project" value="UniProtKB-KW"/>
</dbReference>
<dbReference type="InterPro" id="IPR028082">
    <property type="entry name" value="Peripla_BP_I"/>
</dbReference>
<evidence type="ECO:0000256" key="8">
    <source>
        <dbReference type="SAM" id="SignalP"/>
    </source>
</evidence>
<keyword evidence="5" id="KW-0564">Palmitate</keyword>
<keyword evidence="3" id="KW-0573">Peptidoglycan synthesis</keyword>
<organism evidence="9 10">
    <name type="scientific">Haemophilus sputorum</name>
    <dbReference type="NCBI Taxonomy" id="1078480"/>
    <lineage>
        <taxon>Bacteria</taxon>
        <taxon>Pseudomonadati</taxon>
        <taxon>Pseudomonadota</taxon>
        <taxon>Gammaproteobacteria</taxon>
        <taxon>Pasteurellales</taxon>
        <taxon>Pasteurellaceae</taxon>
        <taxon>Haemophilus</taxon>
    </lineage>
</organism>
<keyword evidence="7" id="KW-0449">Lipoprotein</keyword>
<sequence>MATILKQKMKTVFMPTALALLISACASENLVTQSIKNEAYASSEFYINKADSVKDEEDKITYHLLAVRKLIEENKAEEAQNTFDELTNAPKLMEALQKNEVQKTEYALVSAQLYAARGNNEQAQTLLRNLPLAQLSQVQMLRFYQTQANIAENQRDPVEIVRARSMMNTYLTDNKARQENNDTIWSTLRKGNRATIEQASIKAGEIEFAGWIALITAYNQNVNNPAQMQQAMNNWRAQYPTHSATNLLPSELQSVNSYQQTQLNDIALLLPLSGEAQALGQIIKSGFDEAKGDNPIRIQVLDTDSAEPATLVEQAKQSGANLIVGPLLKDRIDSLLASPAINGVNVLALNATPNPKALSQVCYYSLSPEAEAKAAAEKMFQDGQRNAYVSAPQGDFGQRAADAFTTRWRQLTGSDADVRYYNSSEDAVAGIQSTNASQGGLYLLGTAEQVYEIKQGVDSTPLKGVFAIYTSSRSNAPTNGADYYTAMEGVKFSEIPLLADPSSDEYQKAATLTASDFQRMRLYAMGADAWLLANKFNEVSKIPGYKVSGLTGNLSAGRNCQIERSLSWMQYHNGAVEQAR</sequence>
<dbReference type="AlphaFoldDB" id="A0A369YB92"/>
<accession>A0A369YB92</accession>
<evidence type="ECO:0000256" key="6">
    <source>
        <dbReference type="ARBA" id="ARBA00023237"/>
    </source>
</evidence>
<evidence type="ECO:0000256" key="1">
    <source>
        <dbReference type="ARBA" id="ARBA00022729"/>
    </source>
</evidence>